<organism evidence="1 2">
    <name type="scientific">Gimesia algae</name>
    <dbReference type="NCBI Taxonomy" id="2527971"/>
    <lineage>
        <taxon>Bacteria</taxon>
        <taxon>Pseudomonadati</taxon>
        <taxon>Planctomycetota</taxon>
        <taxon>Planctomycetia</taxon>
        <taxon>Planctomycetales</taxon>
        <taxon>Planctomycetaceae</taxon>
        <taxon>Gimesia</taxon>
    </lineage>
</organism>
<evidence type="ECO:0000313" key="1">
    <source>
        <dbReference type="EMBL" id="QDT89617.1"/>
    </source>
</evidence>
<protein>
    <submittedName>
        <fullName evidence="1">Uncharacterized protein</fullName>
    </submittedName>
</protein>
<dbReference type="EMBL" id="CP036343">
    <property type="protein sequence ID" value="QDT89617.1"/>
    <property type="molecule type" value="Genomic_DNA"/>
</dbReference>
<dbReference type="PROSITE" id="PS51257">
    <property type="entry name" value="PROKAR_LIPOPROTEIN"/>
    <property type="match status" value="1"/>
</dbReference>
<dbReference type="KEGG" id="gax:Pan161_12490"/>
<dbReference type="OrthoDB" id="285400at2"/>
<gene>
    <name evidence="1" type="ORF">Pan161_12490</name>
</gene>
<dbReference type="RefSeq" id="WP_145224996.1">
    <property type="nucleotide sequence ID" value="NZ_CP036343.1"/>
</dbReference>
<evidence type="ECO:0000313" key="2">
    <source>
        <dbReference type="Proteomes" id="UP000316855"/>
    </source>
</evidence>
<keyword evidence="2" id="KW-1185">Reference proteome</keyword>
<sequence>MFRVVCMLFVLWPVILTGCGGSEAEVQVGVPTDIPPAAPLSLEEWNAITDVNEKYDIATLERLRASDPQLESEKGWNQFMKEVVGPKMKAEMPIRPQH</sequence>
<dbReference type="Proteomes" id="UP000316855">
    <property type="component" value="Chromosome"/>
</dbReference>
<proteinExistence type="predicted"/>
<dbReference type="AlphaFoldDB" id="A0A517V9E4"/>
<reference evidence="1 2" key="1">
    <citation type="submission" date="2019-02" db="EMBL/GenBank/DDBJ databases">
        <title>Deep-cultivation of Planctomycetes and their phenomic and genomic characterization uncovers novel biology.</title>
        <authorList>
            <person name="Wiegand S."/>
            <person name="Jogler M."/>
            <person name="Boedeker C."/>
            <person name="Pinto D."/>
            <person name="Vollmers J."/>
            <person name="Rivas-Marin E."/>
            <person name="Kohn T."/>
            <person name="Peeters S.H."/>
            <person name="Heuer A."/>
            <person name="Rast P."/>
            <person name="Oberbeckmann S."/>
            <person name="Bunk B."/>
            <person name="Jeske O."/>
            <person name="Meyerdierks A."/>
            <person name="Storesund J.E."/>
            <person name="Kallscheuer N."/>
            <person name="Luecker S."/>
            <person name="Lage O.M."/>
            <person name="Pohl T."/>
            <person name="Merkel B.J."/>
            <person name="Hornburger P."/>
            <person name="Mueller R.-W."/>
            <person name="Bruemmer F."/>
            <person name="Labrenz M."/>
            <person name="Spormann A.M."/>
            <person name="Op den Camp H."/>
            <person name="Overmann J."/>
            <person name="Amann R."/>
            <person name="Jetten M.S.M."/>
            <person name="Mascher T."/>
            <person name="Medema M.H."/>
            <person name="Devos D.P."/>
            <person name="Kaster A.-K."/>
            <person name="Ovreas L."/>
            <person name="Rohde M."/>
            <person name="Galperin M.Y."/>
            <person name="Jogler C."/>
        </authorList>
    </citation>
    <scope>NUCLEOTIDE SEQUENCE [LARGE SCALE GENOMIC DNA]</scope>
    <source>
        <strain evidence="1 2">Pan161</strain>
    </source>
</reference>
<name>A0A517V9E4_9PLAN</name>
<accession>A0A517V9E4</accession>